<comment type="caution">
    <text evidence="2">The sequence shown here is derived from an EMBL/GenBank/DDBJ whole genome shotgun (WGS) entry which is preliminary data.</text>
</comment>
<keyword evidence="1" id="KW-0472">Membrane</keyword>
<dbReference type="Gene3D" id="3.40.50.12780">
    <property type="entry name" value="N-terminal domain of ligase-like"/>
    <property type="match status" value="1"/>
</dbReference>
<reference evidence="2" key="2">
    <citation type="submission" date="2018-05" db="EMBL/GenBank/DDBJ databases">
        <authorList>
            <person name="Lanie J.A."/>
            <person name="Ng W.-L."/>
            <person name="Kazmierczak K.M."/>
            <person name="Andrzejewski T.M."/>
            <person name="Davidsen T.M."/>
            <person name="Wayne K.J."/>
            <person name="Tettelin H."/>
            <person name="Glass J.I."/>
            <person name="Rusch D."/>
            <person name="Podicherti R."/>
            <person name="Tsui H.-C.T."/>
            <person name="Winkler M.E."/>
        </authorList>
    </citation>
    <scope>NUCLEOTIDE SEQUENCE [LARGE SCALE GENOMIC DNA]</scope>
    <source>
        <strain evidence="2">ZY111</strain>
    </source>
</reference>
<name>A0A2U2X3S4_9FLAO</name>
<evidence type="ECO:0000256" key="1">
    <source>
        <dbReference type="SAM" id="Phobius"/>
    </source>
</evidence>
<organism evidence="2 3">
    <name type="scientific">Algibacter marinivivus</name>
    <dbReference type="NCBI Taxonomy" id="2100723"/>
    <lineage>
        <taxon>Bacteria</taxon>
        <taxon>Pseudomonadati</taxon>
        <taxon>Bacteroidota</taxon>
        <taxon>Flavobacteriia</taxon>
        <taxon>Flavobacteriales</taxon>
        <taxon>Flavobacteriaceae</taxon>
        <taxon>Algibacter</taxon>
    </lineage>
</organism>
<dbReference type="AlphaFoldDB" id="A0A2U2X3S4"/>
<dbReference type="RefSeq" id="WP_109352771.1">
    <property type="nucleotide sequence ID" value="NZ_QFRI01000002.1"/>
</dbReference>
<sequence>MNLISKIRLNTFWLLDSLKGGYLKKDLADIKECFEITSFSLLKKRNSPVLRNLLNTAVNSTKFYSDYKSFKTLEDFPVVNKSIIKNNFDDINIIPTNNPELLEASSSGSTGTPFKVYQTKRKARRNKADVIFFANAVGYTIGDQLIFIRLWMKKYRKSPLFKKLINIIEVDVEDDLTDEKIAQLVSKIKTDKQAKGFIGYPSGFEKICKYLDKVNSPSLNCNIKSIIATSESLYDNVRQKMEYYFDAPIVSRYSNEENGILSQQMVNDSSYTINWASFFVEILDINKDEPAKPGELGRVVVTDLYNLATPLIRYDTGDLGKFCNNENDNIPKFEVITGRKKDTLYNTKGDIVNSFIVYNGLTKFPELNQFQIIQYSKKDYTFKINIDSKFAREQEFISYYKSYLGDNSNISIEYVNEIPALSSGKRRVIINLHKENAQKLASNENY</sequence>
<gene>
    <name evidence="2" type="ORF">DIS18_09120</name>
</gene>
<dbReference type="SUPFAM" id="SSF56801">
    <property type="entry name" value="Acetyl-CoA synthetase-like"/>
    <property type="match status" value="1"/>
</dbReference>
<dbReference type="Proteomes" id="UP000245375">
    <property type="component" value="Unassembled WGS sequence"/>
</dbReference>
<proteinExistence type="predicted"/>
<keyword evidence="3" id="KW-1185">Reference proteome</keyword>
<keyword evidence="1" id="KW-0812">Transmembrane</keyword>
<reference evidence="2" key="1">
    <citation type="submission" date="2018-05" db="EMBL/GenBank/DDBJ databases">
        <title>Algibacter marinivivus sp. nov., isolated from sample around a algae.</title>
        <authorList>
            <person name="Zhong X."/>
        </authorList>
    </citation>
    <scope>NUCLEOTIDE SEQUENCE [LARGE SCALE GENOMIC DNA]</scope>
    <source>
        <strain evidence="2">ZY111</strain>
    </source>
</reference>
<evidence type="ECO:0000313" key="3">
    <source>
        <dbReference type="Proteomes" id="UP000245375"/>
    </source>
</evidence>
<keyword evidence="1" id="KW-1133">Transmembrane helix</keyword>
<protein>
    <submittedName>
        <fullName evidence="2">CoF synthetase</fullName>
    </submittedName>
</protein>
<dbReference type="OrthoDB" id="580775at2"/>
<feature type="transmembrane region" description="Helical" evidence="1">
    <location>
        <begin position="130"/>
        <end position="152"/>
    </location>
</feature>
<dbReference type="PANTHER" id="PTHR36932">
    <property type="entry name" value="CAPSULAR POLYSACCHARIDE BIOSYNTHESIS PROTEIN"/>
    <property type="match status" value="1"/>
</dbReference>
<evidence type="ECO:0000313" key="2">
    <source>
        <dbReference type="EMBL" id="PWH82404.1"/>
    </source>
</evidence>
<dbReference type="EMBL" id="QFRI01000002">
    <property type="protein sequence ID" value="PWH82404.1"/>
    <property type="molecule type" value="Genomic_DNA"/>
</dbReference>
<dbReference type="PANTHER" id="PTHR36932:SF1">
    <property type="entry name" value="CAPSULAR POLYSACCHARIDE BIOSYNTHESIS PROTEIN"/>
    <property type="match status" value="1"/>
</dbReference>
<accession>A0A2U2X3S4</accession>
<dbReference type="InterPro" id="IPR042099">
    <property type="entry name" value="ANL_N_sf"/>
</dbReference>
<dbReference type="InterPro" id="IPR053158">
    <property type="entry name" value="CapK_Type1_Caps_Biosynth"/>
</dbReference>